<evidence type="ECO:0000313" key="8">
    <source>
        <dbReference type="EMBL" id="KUI60906.1"/>
    </source>
</evidence>
<dbReference type="AlphaFoldDB" id="A0A194VAT4"/>
<protein>
    <recommendedName>
        <fullName evidence="7">Rhodopsin domain-containing protein</fullName>
    </recommendedName>
</protein>
<accession>A0A194VAT4</accession>
<feature type="transmembrane region" description="Helical" evidence="6">
    <location>
        <begin position="20"/>
        <end position="41"/>
    </location>
</feature>
<keyword evidence="3 6" id="KW-1133">Transmembrane helix</keyword>
<feature type="domain" description="Rhodopsin" evidence="7">
    <location>
        <begin position="40"/>
        <end position="279"/>
    </location>
</feature>
<keyword evidence="4 6" id="KW-0472">Membrane</keyword>
<name>A0A194VAT4_CYTMA</name>
<evidence type="ECO:0000313" key="9">
    <source>
        <dbReference type="Proteomes" id="UP000078576"/>
    </source>
</evidence>
<evidence type="ECO:0000256" key="6">
    <source>
        <dbReference type="SAM" id="Phobius"/>
    </source>
</evidence>
<dbReference type="OrthoDB" id="5329176at2759"/>
<dbReference type="GO" id="GO:0016020">
    <property type="term" value="C:membrane"/>
    <property type="evidence" value="ECO:0007669"/>
    <property type="project" value="UniProtKB-SubCell"/>
</dbReference>
<feature type="transmembrane region" description="Helical" evidence="6">
    <location>
        <begin position="101"/>
        <end position="122"/>
    </location>
</feature>
<comment type="similarity">
    <text evidence="5">Belongs to the SAT4 family.</text>
</comment>
<organism evidence="8 9">
    <name type="scientific">Cytospora mali</name>
    <name type="common">Apple Valsa canker fungus</name>
    <name type="synonym">Valsa mali</name>
    <dbReference type="NCBI Taxonomy" id="578113"/>
    <lineage>
        <taxon>Eukaryota</taxon>
        <taxon>Fungi</taxon>
        <taxon>Dikarya</taxon>
        <taxon>Ascomycota</taxon>
        <taxon>Pezizomycotina</taxon>
        <taxon>Sordariomycetes</taxon>
        <taxon>Sordariomycetidae</taxon>
        <taxon>Diaporthales</taxon>
        <taxon>Cytosporaceae</taxon>
        <taxon>Cytospora</taxon>
    </lineage>
</organism>
<evidence type="ECO:0000256" key="2">
    <source>
        <dbReference type="ARBA" id="ARBA00022692"/>
    </source>
</evidence>
<evidence type="ECO:0000259" key="7">
    <source>
        <dbReference type="Pfam" id="PF20684"/>
    </source>
</evidence>
<feature type="transmembrane region" description="Helical" evidence="6">
    <location>
        <begin position="216"/>
        <end position="238"/>
    </location>
</feature>
<feature type="transmembrane region" description="Helical" evidence="6">
    <location>
        <begin position="134"/>
        <end position="156"/>
    </location>
</feature>
<reference evidence="9" key="1">
    <citation type="submission" date="2014-12" db="EMBL/GenBank/DDBJ databases">
        <title>Genome Sequence of Valsa Canker Pathogens Uncovers a Specific Adaption of Colonization on Woody Bark.</title>
        <authorList>
            <person name="Yin Z."/>
            <person name="Liu H."/>
            <person name="Gao X."/>
            <person name="Li Z."/>
            <person name="Song N."/>
            <person name="Ke X."/>
            <person name="Dai Q."/>
            <person name="Wu Y."/>
            <person name="Sun Y."/>
            <person name="Xu J.-R."/>
            <person name="Kang Z.K."/>
            <person name="Wang L."/>
            <person name="Huang L."/>
        </authorList>
    </citation>
    <scope>NUCLEOTIDE SEQUENCE [LARGE SCALE GENOMIC DNA]</scope>
    <source>
        <strain evidence="9">SXYL134</strain>
    </source>
</reference>
<evidence type="ECO:0000256" key="1">
    <source>
        <dbReference type="ARBA" id="ARBA00004141"/>
    </source>
</evidence>
<dbReference type="InterPro" id="IPR049326">
    <property type="entry name" value="Rhodopsin_dom_fungi"/>
</dbReference>
<keyword evidence="9" id="KW-1185">Reference proteome</keyword>
<feature type="transmembrane region" description="Helical" evidence="6">
    <location>
        <begin position="176"/>
        <end position="204"/>
    </location>
</feature>
<gene>
    <name evidence="8" type="ORF">VP1G_08123</name>
</gene>
<dbReference type="EMBL" id="KN714762">
    <property type="protein sequence ID" value="KUI60906.1"/>
    <property type="molecule type" value="Genomic_DNA"/>
</dbReference>
<comment type="subcellular location">
    <subcellularLocation>
        <location evidence="1">Membrane</location>
        <topology evidence="1">Multi-pass membrane protein</topology>
    </subcellularLocation>
</comment>
<dbReference type="InterPro" id="IPR052337">
    <property type="entry name" value="SAT4-like"/>
</dbReference>
<dbReference type="Proteomes" id="UP000078576">
    <property type="component" value="Unassembled WGS sequence"/>
</dbReference>
<proteinExistence type="inferred from homology"/>
<keyword evidence="2 6" id="KW-0812">Transmembrane</keyword>
<dbReference type="PANTHER" id="PTHR33048">
    <property type="entry name" value="PTH11-LIKE INTEGRAL MEMBRANE PROTEIN (AFU_ORTHOLOGUE AFUA_5G11245)"/>
    <property type="match status" value="1"/>
</dbReference>
<dbReference type="PANTHER" id="PTHR33048:SF129">
    <property type="entry name" value="INTEGRAL MEMBRANE PROTEIN-RELATED"/>
    <property type="match status" value="1"/>
</dbReference>
<evidence type="ECO:0000256" key="3">
    <source>
        <dbReference type="ARBA" id="ARBA00022989"/>
    </source>
</evidence>
<dbReference type="Pfam" id="PF20684">
    <property type="entry name" value="Fung_rhodopsin"/>
    <property type="match status" value="1"/>
</dbReference>
<feature type="transmembrane region" description="Helical" evidence="6">
    <location>
        <begin position="53"/>
        <end position="71"/>
    </location>
</feature>
<evidence type="ECO:0000256" key="5">
    <source>
        <dbReference type="ARBA" id="ARBA00038359"/>
    </source>
</evidence>
<sequence>MSDQSTIKFNPDLVDVNESSGGFILLTVFTILIVLSTGTRIATKLCYRLKHGIDDYMIIVALAVNLTANILEYQSINAGFGRHLQFLSSEQASTIKRLSEYTLLLADVSLWAVKISICFFLLSMIQNTYQLTHWVIYGLATLTTIASICQAVFWGLQAQPLEKLWNPEMPGRIANMHTLVVTIIAFTAINSVTDLFYALAPLYLFRRLQIGLKKKLVLYGLTGSGLLVFTASIIRVAYVNDFFAADYSWALHRVYMCTIVERNFAEVIADLPAIFPLLRSLHTKAGGFFSRLSSRATRSGSKSTSKYNTNPSAIPTNMSSGLKADRFGDFGAYGMAMPLNNITVGCSEDEIPLREGPSLRDDQNKYDNGRIRVNTTVDVQSHSFNDSVQERRDQAVV</sequence>
<evidence type="ECO:0000256" key="4">
    <source>
        <dbReference type="ARBA" id="ARBA00023136"/>
    </source>
</evidence>